<feature type="compositionally biased region" description="Basic and acidic residues" evidence="1">
    <location>
        <begin position="43"/>
        <end position="54"/>
    </location>
</feature>
<feature type="compositionally biased region" description="Low complexity" evidence="1">
    <location>
        <begin position="32"/>
        <end position="41"/>
    </location>
</feature>
<dbReference type="AlphaFoldDB" id="A0AA39V338"/>
<name>A0AA39V338_9LECA</name>
<feature type="compositionally biased region" description="Low complexity" evidence="1">
    <location>
        <begin position="1"/>
        <end position="14"/>
    </location>
</feature>
<evidence type="ECO:0000313" key="3">
    <source>
        <dbReference type="Proteomes" id="UP001166286"/>
    </source>
</evidence>
<evidence type="ECO:0000256" key="1">
    <source>
        <dbReference type="SAM" id="MobiDB-lite"/>
    </source>
</evidence>
<proteinExistence type="predicted"/>
<feature type="compositionally biased region" description="Low complexity" evidence="1">
    <location>
        <begin position="102"/>
        <end position="114"/>
    </location>
</feature>
<comment type="caution">
    <text evidence="2">The sequence shown here is derived from an EMBL/GenBank/DDBJ whole genome shotgun (WGS) entry which is preliminary data.</text>
</comment>
<accession>A0AA39V338</accession>
<evidence type="ECO:0000313" key="2">
    <source>
        <dbReference type="EMBL" id="KAK0509429.1"/>
    </source>
</evidence>
<feature type="compositionally biased region" description="Basic and acidic residues" evidence="1">
    <location>
        <begin position="68"/>
        <end position="84"/>
    </location>
</feature>
<protein>
    <submittedName>
        <fullName evidence="2">Uncharacterized protein</fullName>
    </submittedName>
</protein>
<reference evidence="2" key="1">
    <citation type="submission" date="2023-03" db="EMBL/GenBank/DDBJ databases">
        <title>Complete genome of Cladonia borealis.</title>
        <authorList>
            <person name="Park H."/>
        </authorList>
    </citation>
    <scope>NUCLEOTIDE SEQUENCE</scope>
    <source>
        <strain evidence="2">ANT050790</strain>
    </source>
</reference>
<dbReference type="EMBL" id="JAFEKC020000018">
    <property type="protein sequence ID" value="KAK0509429.1"/>
    <property type="molecule type" value="Genomic_DNA"/>
</dbReference>
<keyword evidence="3" id="KW-1185">Reference proteome</keyword>
<sequence>MNPQQSSPGSRSQGKLPAKVNPNVATPTNPFLSLPLSGDLSSGEDREVSEERTPYRVSDNPNEPQNQTDRDSQAMVEGKPRQDVPKQFQSPYHTSIPDYLASCSSPSSVISSEPNPNPSYMQGGQLPILRGMGGVHVSRGADNPFAYNDPVEATLNECAAAEEAKMRGQKKLLQLDTEIERMKRSLRAEKKRREK</sequence>
<gene>
    <name evidence="2" type="ORF">JMJ35_007823</name>
</gene>
<dbReference type="Proteomes" id="UP001166286">
    <property type="component" value="Unassembled WGS sequence"/>
</dbReference>
<feature type="region of interest" description="Disordered" evidence="1">
    <location>
        <begin position="1"/>
        <end position="126"/>
    </location>
</feature>
<organism evidence="2 3">
    <name type="scientific">Cladonia borealis</name>
    <dbReference type="NCBI Taxonomy" id="184061"/>
    <lineage>
        <taxon>Eukaryota</taxon>
        <taxon>Fungi</taxon>
        <taxon>Dikarya</taxon>
        <taxon>Ascomycota</taxon>
        <taxon>Pezizomycotina</taxon>
        <taxon>Lecanoromycetes</taxon>
        <taxon>OSLEUM clade</taxon>
        <taxon>Lecanoromycetidae</taxon>
        <taxon>Lecanorales</taxon>
        <taxon>Lecanorineae</taxon>
        <taxon>Cladoniaceae</taxon>
        <taxon>Cladonia</taxon>
    </lineage>
</organism>